<evidence type="ECO:0000256" key="12">
    <source>
        <dbReference type="SAM" id="Phobius"/>
    </source>
</evidence>
<feature type="transmembrane region" description="Helical" evidence="12">
    <location>
        <begin position="379"/>
        <end position="397"/>
    </location>
</feature>
<proteinExistence type="inferred from homology"/>
<dbReference type="STRING" id="300112.A0A4S2KQW7"/>
<feature type="transmembrane region" description="Helical" evidence="12">
    <location>
        <begin position="279"/>
        <end position="302"/>
    </location>
</feature>
<dbReference type="GO" id="GO:0016020">
    <property type="term" value="C:membrane"/>
    <property type="evidence" value="ECO:0007669"/>
    <property type="project" value="InterPro"/>
</dbReference>
<feature type="domain" description="Mediator of RNA polymerase II transcription subunit 16 central helical bridge" evidence="14">
    <location>
        <begin position="908"/>
        <end position="1096"/>
    </location>
</feature>
<dbReference type="Pfam" id="PF20718">
    <property type="entry name" value="Med16_bridge"/>
    <property type="match status" value="1"/>
</dbReference>
<evidence type="ECO:0000259" key="15">
    <source>
        <dbReference type="Pfam" id="PF20719"/>
    </source>
</evidence>
<evidence type="ECO:0000256" key="4">
    <source>
        <dbReference type="ARBA" id="ARBA00022574"/>
    </source>
</evidence>
<keyword evidence="5" id="KW-0677">Repeat</keyword>
<dbReference type="InterPro" id="IPR048616">
    <property type="entry name" value="MED16_bridge"/>
</dbReference>
<dbReference type="InterPro" id="IPR007720">
    <property type="entry name" value="PigQ/GPI1"/>
</dbReference>
<evidence type="ECO:0000256" key="11">
    <source>
        <dbReference type="RuleBase" id="RU364149"/>
    </source>
</evidence>
<accession>A0A4S2KQW7</accession>
<dbReference type="PANTHER" id="PTHR13224:SF6">
    <property type="entry name" value="MEDIATOR OF RNA POLYMERASE II TRANSCRIPTION SUBUNIT 16"/>
    <property type="match status" value="1"/>
</dbReference>
<keyword evidence="17" id="KW-1185">Reference proteome</keyword>
<organism evidence="16 17">
    <name type="scientific">Temnothorax longispinosus</name>
    <dbReference type="NCBI Taxonomy" id="300112"/>
    <lineage>
        <taxon>Eukaryota</taxon>
        <taxon>Metazoa</taxon>
        <taxon>Ecdysozoa</taxon>
        <taxon>Arthropoda</taxon>
        <taxon>Hexapoda</taxon>
        <taxon>Insecta</taxon>
        <taxon>Pterygota</taxon>
        <taxon>Neoptera</taxon>
        <taxon>Endopterygota</taxon>
        <taxon>Hymenoptera</taxon>
        <taxon>Apocrita</taxon>
        <taxon>Aculeata</taxon>
        <taxon>Formicoidea</taxon>
        <taxon>Formicidae</taxon>
        <taxon>Myrmicinae</taxon>
        <taxon>Temnothorax</taxon>
    </lineage>
</organism>
<keyword evidence="12" id="KW-0472">Membrane</keyword>
<comment type="subcellular location">
    <subcellularLocation>
        <location evidence="1 11">Nucleus</location>
    </subcellularLocation>
</comment>
<keyword evidence="4" id="KW-0853">WD repeat</keyword>
<feature type="transmembrane region" description="Helical" evidence="12">
    <location>
        <begin position="253"/>
        <end position="272"/>
    </location>
</feature>
<dbReference type="GO" id="GO:0016592">
    <property type="term" value="C:mediator complex"/>
    <property type="evidence" value="ECO:0007669"/>
    <property type="project" value="InterPro"/>
</dbReference>
<evidence type="ECO:0000256" key="3">
    <source>
        <dbReference type="ARBA" id="ARBA00019614"/>
    </source>
</evidence>
<keyword evidence="9 11" id="KW-0539">Nucleus</keyword>
<feature type="domain" description="Mediator complex subunit 16 C-terminal" evidence="15">
    <location>
        <begin position="1196"/>
        <end position="1262"/>
    </location>
</feature>
<evidence type="ECO:0000256" key="8">
    <source>
        <dbReference type="ARBA" id="ARBA00023163"/>
    </source>
</evidence>
<keyword evidence="7 11" id="KW-0010">Activator</keyword>
<comment type="caution">
    <text evidence="16">The sequence shown here is derived from an EMBL/GenBank/DDBJ whole genome shotgun (WGS) entry which is preliminary data.</text>
</comment>
<name>A0A4S2KQW7_9HYME</name>
<evidence type="ECO:0000256" key="10">
    <source>
        <dbReference type="ARBA" id="ARBA00032015"/>
    </source>
</evidence>
<evidence type="ECO:0000256" key="1">
    <source>
        <dbReference type="ARBA" id="ARBA00004123"/>
    </source>
</evidence>
<evidence type="ECO:0000313" key="16">
    <source>
        <dbReference type="EMBL" id="TGZ50298.1"/>
    </source>
</evidence>
<evidence type="ECO:0000259" key="14">
    <source>
        <dbReference type="Pfam" id="PF20718"/>
    </source>
</evidence>
<dbReference type="Pfam" id="PF11635">
    <property type="entry name" value="Med16_N"/>
    <property type="match status" value="1"/>
</dbReference>
<dbReference type="EMBL" id="QBLH01001993">
    <property type="protein sequence ID" value="TGZ50298.1"/>
    <property type="molecule type" value="Genomic_DNA"/>
</dbReference>
<dbReference type="GO" id="GO:0045893">
    <property type="term" value="P:positive regulation of DNA-templated transcription"/>
    <property type="evidence" value="ECO:0007669"/>
    <property type="project" value="TreeGrafter"/>
</dbReference>
<evidence type="ECO:0000256" key="7">
    <source>
        <dbReference type="ARBA" id="ARBA00023159"/>
    </source>
</evidence>
<dbReference type="InterPro" id="IPR048339">
    <property type="entry name" value="Mediator_Med16_C"/>
</dbReference>
<dbReference type="Proteomes" id="UP000310200">
    <property type="component" value="Unassembled WGS sequence"/>
</dbReference>
<dbReference type="SUPFAM" id="SSF69322">
    <property type="entry name" value="Tricorn protease domain 2"/>
    <property type="match status" value="1"/>
</dbReference>
<protein>
    <recommendedName>
        <fullName evidence="3 11">Mediator of RNA polymerase II transcription subunit 16</fullName>
    </recommendedName>
    <alternativeName>
        <fullName evidence="10 11">Mediator complex subunit 16</fullName>
    </alternativeName>
</protein>
<dbReference type="GO" id="GO:0006506">
    <property type="term" value="P:GPI anchor biosynthetic process"/>
    <property type="evidence" value="ECO:0007669"/>
    <property type="project" value="InterPro"/>
</dbReference>
<feature type="domain" description="Mediator complex subunit Med16 N-terminal" evidence="13">
    <location>
        <begin position="577"/>
        <end position="834"/>
    </location>
</feature>
<dbReference type="Pfam" id="PF05024">
    <property type="entry name" value="Gpi1"/>
    <property type="match status" value="1"/>
</dbReference>
<keyword evidence="6 11" id="KW-0805">Transcription regulation</keyword>
<evidence type="ECO:0000256" key="2">
    <source>
        <dbReference type="ARBA" id="ARBA00006543"/>
    </source>
</evidence>
<keyword evidence="12" id="KW-1133">Transmembrane helix</keyword>
<keyword evidence="8 11" id="KW-0804">Transcription</keyword>
<keyword evidence="12" id="KW-0812">Transmembrane</keyword>
<dbReference type="Pfam" id="PF20719">
    <property type="entry name" value="Med16_C"/>
    <property type="match status" value="1"/>
</dbReference>
<evidence type="ECO:0000256" key="5">
    <source>
        <dbReference type="ARBA" id="ARBA00022737"/>
    </source>
</evidence>
<evidence type="ECO:0000313" key="17">
    <source>
        <dbReference type="Proteomes" id="UP000310200"/>
    </source>
</evidence>
<feature type="transmembrane region" description="Helical" evidence="12">
    <location>
        <begin position="352"/>
        <end position="373"/>
    </location>
</feature>
<dbReference type="InterPro" id="IPR021665">
    <property type="entry name" value="Mediator_Med16_N"/>
</dbReference>
<comment type="similarity">
    <text evidence="2 11">Belongs to the Mediator complex subunit 16 family.</text>
</comment>
<gene>
    <name evidence="11" type="primary">MED16</name>
    <name evidence="16" type="ORF">DBV15_06589</name>
</gene>
<evidence type="ECO:0000256" key="6">
    <source>
        <dbReference type="ARBA" id="ARBA00023015"/>
    </source>
</evidence>
<reference evidence="16 17" key="1">
    <citation type="journal article" date="2019" name="Philos. Trans. R. Soc. Lond., B, Biol. Sci.">
        <title>Ant behaviour and brain gene expression of defending hosts depend on the ecological success of the intruding social parasite.</title>
        <authorList>
            <person name="Kaur R."/>
            <person name="Stoldt M."/>
            <person name="Jongepier E."/>
            <person name="Feldmeyer B."/>
            <person name="Menzel F."/>
            <person name="Bornberg-Bauer E."/>
            <person name="Foitzik S."/>
        </authorList>
    </citation>
    <scope>NUCLEOTIDE SEQUENCE [LARGE SCALE GENOMIC DNA]</scope>
    <source>
        <tissue evidence="16">Whole body</tissue>
    </source>
</reference>
<comment type="subunit">
    <text evidence="11">Component of the Mediator complex.</text>
</comment>
<comment type="function">
    <text evidence="11">Component of the Mediator complex, a coactivator involved in the regulated transcription of nearly all RNA polymerase II-dependent genes. Mediator functions as a bridge to convey information from gene-specific regulatory proteins to the basal RNA polymerase II transcription machinery. Mediator is recruited to promoters by direct interactions with regulatory proteins and serves as a scaffold for the assembly of a functional preinitiation complex with RNA polymerase II and the general transcription factors.</text>
</comment>
<sequence length="1267" mass="143799">MEIVIHDARGDLKKFYVVSLRRAASVELTTKSTLGVIGYYSSGNDAIEEPSERKHNWVHIGTKPSKDGRDNEYRLLNVVLNNKKMDLSAMRTILVLYNQQALRETELFVSETASGDHFHELARLIQDKKDELRIKSRFVRTWETLLTCHMSLYLYPVLLLSKVTERLLPVLKYSYLGLHVYDWLENVKWMLATVVRDGNFKLKTGNYALAIVMDMALGIFKVVETLRDLIDWLMGVPAGLKLNHALNNTMGKFFLYHIQLWWTFLIFLKPLLDLAFQVLLLFGRLGITFQISIVADLLALVSFHTYCIYVYAARLFNVQLRGITALFRLFLGKKKNPLRERVDSCQYQTDELFVGTLSFTILLFLMPTTWVYYTVFTMLRLVSIAFGGFLTRLKFYLQVMPVYTFWKWLLRSYSTCSIVDIRLHPCCTEGLTVLSMTMVVAPWRLTWKKCIPDTIVCHPSIEWCTILNNVIWGHLLYPLYNGQSLCSLSSRNIVAFTTMTELDDNSGKTRGCHVYVADLNMPWHAHKVLSNKHNITALEWDLPGDKLVMADTAGNVQLWMFKDYILNDWVLIGSTYFPGEHILGAAWFHNGKKTGLVTEKKDSIYYSEKFNHLLFAPSVRQFGGRAAEGVLVVSTTGMVGAIMITKDLQNPICYSTESLGNTRHRITTVDLCYGKNGHFLVAVSSGSICLPIRCFRVLVRKNDDKCTITSQALPSFFLQDGAPKDNSCTIVTHLKFVVREDADSLVIAANSESGGFVEVWELREKSQPVHKLFQPKTLEPFKTVVWQYQSQYRCQSPVTAIATTKLSIVTTLPPPSYVIIALADSSVHCLNRLDCLKEVAFSSLNTSWRPDEPSNKYFKSSVSITHMDLSWLGCVLLASDTRGNLYLYKLLPDGTTGTSMSLSYACTLLEYCLVTGLDWLDILLCLRSSMIEALCERLDVSFNRQLQSTQQYHYIQFLCIKTSLYRMLMTGQNKAADLSSLLMIHSVATAFKSLLRPSDLISHDKGPAESLAAVITDVITDVDKVLLHLDPKEFTVEPSTLQSLQQLIQWVADLALNLLARLPEQRMQMKTGGYELLKDHKALNTVRELLVIIRIWGLLRPSCLPVFLRSADNLDVLALLFCLLSKLVQPNGDTQQVDDGLIDECCLLPNQIMIPQLHQGNSITAIVSPILFYQNLPLQLEYGAEPEQLVFTPEMNPVEGCMHSGQIVDTIRHLYLGKQPLLVKQCTRCGGKAQVQNMTRTAAIRAWDQRWMRACRCGGIWRIHKAS</sequence>
<evidence type="ECO:0000256" key="9">
    <source>
        <dbReference type="ARBA" id="ARBA00023242"/>
    </source>
</evidence>
<dbReference type="PANTHER" id="PTHR13224">
    <property type="entry name" value="THYROID HORMONE RECEPTOR-ASSOCIATED PROTEIN-RELATED"/>
    <property type="match status" value="1"/>
</dbReference>
<dbReference type="AlphaFoldDB" id="A0A4S2KQW7"/>
<dbReference type="InterPro" id="IPR048338">
    <property type="entry name" value="Mediator_Med16"/>
</dbReference>
<evidence type="ECO:0000259" key="13">
    <source>
        <dbReference type="Pfam" id="PF11635"/>
    </source>
</evidence>